<gene>
    <name evidence="3" type="ORF">TcWFU_005486</name>
</gene>
<evidence type="ECO:0008006" key="5">
    <source>
        <dbReference type="Google" id="ProtNLM"/>
    </source>
</evidence>
<dbReference type="Proteomes" id="UP001651158">
    <property type="component" value="Unassembled WGS sequence"/>
</dbReference>
<proteinExistence type="predicted"/>
<feature type="region of interest" description="Disordered" evidence="1">
    <location>
        <begin position="233"/>
        <end position="277"/>
    </location>
</feature>
<protein>
    <recommendedName>
        <fullName evidence="5">Ig-like domain-containing protein</fullName>
    </recommendedName>
</protein>
<evidence type="ECO:0000256" key="1">
    <source>
        <dbReference type="SAM" id="MobiDB-lite"/>
    </source>
</evidence>
<feature type="compositionally biased region" description="Basic and acidic residues" evidence="1">
    <location>
        <begin position="263"/>
        <end position="277"/>
    </location>
</feature>
<keyword evidence="2" id="KW-0472">Membrane</keyword>
<comment type="caution">
    <text evidence="3">The sequence shown here is derived from an EMBL/GenBank/DDBJ whole genome shotgun (WGS) entry which is preliminary data.</text>
</comment>
<feature type="compositionally biased region" description="Acidic residues" evidence="1">
    <location>
        <begin position="240"/>
        <end position="254"/>
    </location>
</feature>
<accession>A0ABR4QL69</accession>
<reference evidence="3 4" key="1">
    <citation type="journal article" date="2022" name="Front. Cell. Infect. Microbiol.">
        <title>The Genomes of Two Strains of Taenia crassiceps the Animal Model for the Study of Human Cysticercosis.</title>
        <authorList>
            <person name="Bobes R.J."/>
            <person name="Estrada K."/>
            <person name="Rios-Valencia D.G."/>
            <person name="Calderon-Gallegos A."/>
            <person name="de la Torre P."/>
            <person name="Carrero J.C."/>
            <person name="Sanchez-Flores A."/>
            <person name="Laclette J.P."/>
        </authorList>
    </citation>
    <scope>NUCLEOTIDE SEQUENCE [LARGE SCALE GENOMIC DNA]</scope>
    <source>
        <strain evidence="3">WFUcys</strain>
    </source>
</reference>
<name>A0ABR4QL69_9CEST</name>
<keyword evidence="2" id="KW-1133">Transmembrane helix</keyword>
<feature type="transmembrane region" description="Helical" evidence="2">
    <location>
        <begin position="200"/>
        <end position="222"/>
    </location>
</feature>
<keyword evidence="4" id="KW-1185">Reference proteome</keyword>
<dbReference type="EMBL" id="JAKROA010000002">
    <property type="protein sequence ID" value="KAL5110405.1"/>
    <property type="molecule type" value="Genomic_DNA"/>
</dbReference>
<sequence length="277" mass="31608">MPPVLHKHRAPLDTRDYKSNRSVGPPHDYKSSYRRFAQIDRSTQPSMVFQLHLLLAIAMAVLVSADIHDEFPQWDRIHWVVRSTDTIVLNCTHPVYYPFNDIQQALNVQWILPEATSYRHLKAGEAEEGWQVTSKERGYQLKINKGIMNVPNSVNGMYVCAALAPVKGGSANTYAWYYLRWGVGLYTNVPAMNVGTIGQIYYWPFTYAWVSVLVAIVIIALFSLTMHFKYEGGPTKRDKEEEEGIDGLSIEDDEKGPRKDRKGRSLEIDEDEVSGRL</sequence>
<evidence type="ECO:0000256" key="2">
    <source>
        <dbReference type="SAM" id="Phobius"/>
    </source>
</evidence>
<evidence type="ECO:0000313" key="4">
    <source>
        <dbReference type="Proteomes" id="UP001651158"/>
    </source>
</evidence>
<evidence type="ECO:0000313" key="3">
    <source>
        <dbReference type="EMBL" id="KAL5110405.1"/>
    </source>
</evidence>
<keyword evidence="2" id="KW-0812">Transmembrane</keyword>
<organism evidence="3 4">
    <name type="scientific">Taenia crassiceps</name>
    <dbReference type="NCBI Taxonomy" id="6207"/>
    <lineage>
        <taxon>Eukaryota</taxon>
        <taxon>Metazoa</taxon>
        <taxon>Spiralia</taxon>
        <taxon>Lophotrochozoa</taxon>
        <taxon>Platyhelminthes</taxon>
        <taxon>Cestoda</taxon>
        <taxon>Eucestoda</taxon>
        <taxon>Cyclophyllidea</taxon>
        <taxon>Taeniidae</taxon>
        <taxon>Taenia</taxon>
    </lineage>
</organism>